<organism evidence="6 7">
    <name type="scientific">Paenibacillus ginsengarvi</name>
    <dbReference type="NCBI Taxonomy" id="400777"/>
    <lineage>
        <taxon>Bacteria</taxon>
        <taxon>Bacillati</taxon>
        <taxon>Bacillota</taxon>
        <taxon>Bacilli</taxon>
        <taxon>Bacillales</taxon>
        <taxon>Paenibacillaceae</taxon>
        <taxon>Paenibacillus</taxon>
    </lineage>
</organism>
<comment type="caution">
    <text evidence="6">The sequence shown here is derived from an EMBL/GenBank/DDBJ whole genome shotgun (WGS) entry which is preliminary data.</text>
</comment>
<reference evidence="6 7" key="1">
    <citation type="journal article" date="2007" name="Int. J. Syst. Evol. Microbiol.">
        <title>Paenibacillus ginsengarvi sp. nov., isolated from soil from ginseng cultivation.</title>
        <authorList>
            <person name="Yoon M.H."/>
            <person name="Ten L.N."/>
            <person name="Im W.T."/>
        </authorList>
    </citation>
    <scope>NUCLEOTIDE SEQUENCE [LARGE SCALE GENOMIC DNA]</scope>
    <source>
        <strain evidence="6 7">KCTC 13059</strain>
    </source>
</reference>
<accession>A0A3B0CJG5</accession>
<keyword evidence="4" id="KW-0408">Iron</keyword>
<dbReference type="Pfam" id="PF12831">
    <property type="entry name" value="FAD_oxidored"/>
    <property type="match status" value="1"/>
</dbReference>
<dbReference type="AlphaFoldDB" id="A0A3B0CJG5"/>
<evidence type="ECO:0000256" key="4">
    <source>
        <dbReference type="ARBA" id="ARBA00023004"/>
    </source>
</evidence>
<dbReference type="RefSeq" id="WP_120747733.1">
    <property type="nucleotide sequence ID" value="NZ_RBAH01000008.1"/>
</dbReference>
<dbReference type="GO" id="GO:0046872">
    <property type="term" value="F:metal ion binding"/>
    <property type="evidence" value="ECO:0007669"/>
    <property type="project" value="UniProtKB-KW"/>
</dbReference>
<name>A0A3B0CJG5_9BACL</name>
<evidence type="ECO:0000256" key="2">
    <source>
        <dbReference type="ARBA" id="ARBA00022723"/>
    </source>
</evidence>
<keyword evidence="7" id="KW-1185">Reference proteome</keyword>
<sequence length="652" mass="71792">MNKKLTDVLVYGGTPGGIGAAIAAARRGKRVALVEPSAYVGGLMTSGLGETDIRSVDTSGSVFGEFLTRVYEFYVTEYGKGSIQVKECNRGLRFEPSVARKVMRVLLAGEPGIEVLLSEELVSVTMDGSWIRGIVTEHTATGEKTVYEAGQFIDATYEGDLAAAAGVPYRLGRESRDEWNEEFAGKLYCEYRTKEVLPGSTGEGDELLQAYNFRLCMTDNPANRVPFTEPEQYDRNDYVSLIEDITAGRLNSFGEIVKLSRIPNGKTDTNNHHNCMCSTDLPGENGAYPEGSRQVRERIAQRHKSYIQGLLWFLQEDRQIPEKIRAEARQWGYAADEFVESGHFPPQIYVREARRIAGRYVFTENDARLAPGLQRSPIHYDSIATGDYAIDSHATCKREPIGQNRSLEGFLGFGALTEVYQIPFGLMVPETVGNLLVPVAVSATHMGFGTIRMEPFWMQLGFAAGVAASMSADANAPVERLCIDSLQDELIEARQLITFFRDVKAEHEAFGALQYFGTKSFFSGYEAKLGEPCTVADASLWIGMARALPGGARLPALPATDRIVPAGVDIGPRKLEDEQPYREYWAERPELTGLLASRWLAAACRALGVGDAGAVSLGEVSGDAVSRGRFLTVLYELLKLSRWKQTKRETGE</sequence>
<dbReference type="SUPFAM" id="SSF51905">
    <property type="entry name" value="FAD/NAD(P)-binding domain"/>
    <property type="match status" value="1"/>
</dbReference>
<evidence type="ECO:0000313" key="6">
    <source>
        <dbReference type="EMBL" id="RKN84477.1"/>
    </source>
</evidence>
<proteinExistence type="predicted"/>
<keyword evidence="3" id="KW-0560">Oxidoreductase</keyword>
<dbReference type="PANTHER" id="PTHR43498">
    <property type="entry name" value="FERREDOXIN:COB-COM HETERODISULFIDE REDUCTASE SUBUNIT A"/>
    <property type="match status" value="1"/>
</dbReference>
<evidence type="ECO:0000256" key="1">
    <source>
        <dbReference type="ARBA" id="ARBA00022485"/>
    </source>
</evidence>
<keyword evidence="2" id="KW-0479">Metal-binding</keyword>
<dbReference type="Gene3D" id="3.50.50.60">
    <property type="entry name" value="FAD/NAD(P)-binding domain"/>
    <property type="match status" value="1"/>
</dbReference>
<dbReference type="PANTHER" id="PTHR43498:SF1">
    <property type="entry name" value="COB--COM HETERODISULFIDE REDUCTASE IRON-SULFUR SUBUNIT A"/>
    <property type="match status" value="1"/>
</dbReference>
<gene>
    <name evidence="6" type="ORF">D7M11_13440</name>
</gene>
<keyword evidence="5" id="KW-0411">Iron-sulfur</keyword>
<evidence type="ECO:0000256" key="3">
    <source>
        <dbReference type="ARBA" id="ARBA00023002"/>
    </source>
</evidence>
<evidence type="ECO:0000256" key="5">
    <source>
        <dbReference type="ARBA" id="ARBA00023014"/>
    </source>
</evidence>
<dbReference type="GO" id="GO:0016491">
    <property type="term" value="F:oxidoreductase activity"/>
    <property type="evidence" value="ECO:0007669"/>
    <property type="project" value="UniProtKB-KW"/>
</dbReference>
<protein>
    <submittedName>
        <fullName evidence="6">FAD-dependent oxidoreductase</fullName>
    </submittedName>
</protein>
<dbReference type="EMBL" id="RBAH01000008">
    <property type="protein sequence ID" value="RKN84477.1"/>
    <property type="molecule type" value="Genomic_DNA"/>
</dbReference>
<dbReference type="InterPro" id="IPR036188">
    <property type="entry name" value="FAD/NAD-bd_sf"/>
</dbReference>
<evidence type="ECO:0000313" key="7">
    <source>
        <dbReference type="Proteomes" id="UP000282311"/>
    </source>
</evidence>
<dbReference type="GO" id="GO:0051539">
    <property type="term" value="F:4 iron, 4 sulfur cluster binding"/>
    <property type="evidence" value="ECO:0007669"/>
    <property type="project" value="UniProtKB-KW"/>
</dbReference>
<dbReference type="Proteomes" id="UP000282311">
    <property type="component" value="Unassembled WGS sequence"/>
</dbReference>
<dbReference type="InterPro" id="IPR039650">
    <property type="entry name" value="HdrA-like"/>
</dbReference>
<keyword evidence="1" id="KW-0004">4Fe-4S</keyword>
<dbReference type="OrthoDB" id="2516512at2"/>